<feature type="compositionally biased region" description="Polar residues" evidence="1">
    <location>
        <begin position="242"/>
        <end position="264"/>
    </location>
</feature>
<organism evidence="2 3">
    <name type="scientific">Gymnopus androsaceus JB14</name>
    <dbReference type="NCBI Taxonomy" id="1447944"/>
    <lineage>
        <taxon>Eukaryota</taxon>
        <taxon>Fungi</taxon>
        <taxon>Dikarya</taxon>
        <taxon>Basidiomycota</taxon>
        <taxon>Agaricomycotina</taxon>
        <taxon>Agaricomycetes</taxon>
        <taxon>Agaricomycetidae</taxon>
        <taxon>Agaricales</taxon>
        <taxon>Marasmiineae</taxon>
        <taxon>Omphalotaceae</taxon>
        <taxon>Gymnopus</taxon>
    </lineage>
</organism>
<evidence type="ECO:0000313" key="3">
    <source>
        <dbReference type="Proteomes" id="UP000799118"/>
    </source>
</evidence>
<accession>A0A6A4HR98</accession>
<feature type="region of interest" description="Disordered" evidence="1">
    <location>
        <begin position="231"/>
        <end position="264"/>
    </location>
</feature>
<dbReference type="OrthoDB" id="3033315at2759"/>
<evidence type="ECO:0000256" key="1">
    <source>
        <dbReference type="SAM" id="MobiDB-lite"/>
    </source>
</evidence>
<sequence>MDRHTFTEDRSIITRLGVEATDIEAKSELPPHLCGLEVKMLSDEIKVATKIVAREYTTAPGTMQKIEMLGDLAVRLRDLFEIMAKYKKILDMLNEGSIVVVVRAGQYSKKIKAYHEKLKRIRAEIETTITRMKTSWWQQAHTSISREEQQTGLGLVAEVSSLPSSLPRTITPTLGQITPTSPKNGNMSIVNDNAGDGQGEGTIPVQPMSHGIPSTLPPGSLINNDIAVADASPGQAGAGTLSPPSMETSTPAQPISQEAPSASLSHTRIGTLSLNTVGNDVNNTTVHDHSRHTGNGNTVVFNIENMVFNHFWNTNSTIISTYPRSKKLTSYLDAVNFAHP</sequence>
<protein>
    <submittedName>
        <fullName evidence="2">Uncharacterized protein</fullName>
    </submittedName>
</protein>
<proteinExistence type="predicted"/>
<dbReference type="EMBL" id="ML769451">
    <property type="protein sequence ID" value="KAE9400969.1"/>
    <property type="molecule type" value="Genomic_DNA"/>
</dbReference>
<dbReference type="Proteomes" id="UP000799118">
    <property type="component" value="Unassembled WGS sequence"/>
</dbReference>
<gene>
    <name evidence="2" type="ORF">BT96DRAFT_992520</name>
</gene>
<reference evidence="2" key="1">
    <citation type="journal article" date="2019" name="Environ. Microbiol.">
        <title>Fungal ecological strategies reflected in gene transcription - a case study of two litter decomposers.</title>
        <authorList>
            <person name="Barbi F."/>
            <person name="Kohler A."/>
            <person name="Barry K."/>
            <person name="Baskaran P."/>
            <person name="Daum C."/>
            <person name="Fauchery L."/>
            <person name="Ihrmark K."/>
            <person name="Kuo A."/>
            <person name="LaButti K."/>
            <person name="Lipzen A."/>
            <person name="Morin E."/>
            <person name="Grigoriev I.V."/>
            <person name="Henrissat B."/>
            <person name="Lindahl B."/>
            <person name="Martin F."/>
        </authorList>
    </citation>
    <scope>NUCLEOTIDE SEQUENCE</scope>
    <source>
        <strain evidence="2">JB14</strain>
    </source>
</reference>
<keyword evidence="3" id="KW-1185">Reference proteome</keyword>
<dbReference type="AlphaFoldDB" id="A0A6A4HR98"/>
<name>A0A6A4HR98_9AGAR</name>
<evidence type="ECO:0000313" key="2">
    <source>
        <dbReference type="EMBL" id="KAE9400969.1"/>
    </source>
</evidence>